<accession>A0A9W7GAQ4</accession>
<feature type="compositionally biased region" description="Polar residues" evidence="4">
    <location>
        <begin position="20"/>
        <end position="32"/>
    </location>
</feature>
<sequence length="393" mass="42259">MASFFSAPPASLPQAKPIAPNSQVRPLPGSSKSTPFCLQPAITISENTSEVFSVKFSPDGKFLAACCGDGAIRVFNSSTGRMAYNLQKGSSVALPSTAVKFRPDVLTVKTKNVLISADALGNVEHWHMTSGKCLHTFKEENNQVFAVDFRGDATQFATAGKDTCVRIYDESTKNEVTKMERGMGFGPQSAPGHSNRIFSIKFHPSDPNVLISGGWDNTIQIWDTRTGRAQRSIFGPHLCGEALDIQDDTILTGSHRADSPLELWDYGTGEKITSINLFASENSDPSQLYACNFSKAGLKYTDKPKFIACGGSGGNEARVFDVANGNACVGVCRDFTRAVFSTDWSPTEDKLAVAGGDASIKFINVVEKGEMDEAAVSDENLRSGVGNLNINNK</sequence>
<dbReference type="AlphaFoldDB" id="A0A9W7GAQ4"/>
<evidence type="ECO:0000313" key="5">
    <source>
        <dbReference type="EMBL" id="GMI39921.1"/>
    </source>
</evidence>
<dbReference type="OrthoDB" id="10251741at2759"/>
<dbReference type="PANTHER" id="PTHR47822">
    <property type="entry name" value="CARBOHYDRATE BINDING DOMAIN CONTAINING PROTEIN"/>
    <property type="match status" value="1"/>
</dbReference>
<protein>
    <submittedName>
        <fullName evidence="5">Uncharacterized protein</fullName>
    </submittedName>
</protein>
<feature type="repeat" description="WD" evidence="3">
    <location>
        <begin position="190"/>
        <end position="232"/>
    </location>
</feature>
<keyword evidence="6" id="KW-1185">Reference proteome</keyword>
<dbReference type="Pfam" id="PF00400">
    <property type="entry name" value="WD40"/>
    <property type="match status" value="3"/>
</dbReference>
<comment type="caution">
    <text evidence="5">The sequence shown here is derived from an EMBL/GenBank/DDBJ whole genome shotgun (WGS) entry which is preliminary data.</text>
</comment>
<gene>
    <name evidence="5" type="ORF">TrCOL_g7895</name>
</gene>
<reference evidence="6" key="1">
    <citation type="journal article" date="2023" name="Commun. Biol.">
        <title>Genome analysis of Parmales, the sister group of diatoms, reveals the evolutionary specialization of diatoms from phago-mixotrophs to photoautotrophs.</title>
        <authorList>
            <person name="Ban H."/>
            <person name="Sato S."/>
            <person name="Yoshikawa S."/>
            <person name="Yamada K."/>
            <person name="Nakamura Y."/>
            <person name="Ichinomiya M."/>
            <person name="Sato N."/>
            <person name="Blanc-Mathieu R."/>
            <person name="Endo H."/>
            <person name="Kuwata A."/>
            <person name="Ogata H."/>
        </authorList>
    </citation>
    <scope>NUCLEOTIDE SEQUENCE [LARGE SCALE GENOMIC DNA]</scope>
</reference>
<keyword evidence="1 3" id="KW-0853">WD repeat</keyword>
<dbReference type="PROSITE" id="PS50082">
    <property type="entry name" value="WD_REPEATS_2"/>
    <property type="match status" value="3"/>
</dbReference>
<dbReference type="PROSITE" id="PS50294">
    <property type="entry name" value="WD_REPEATS_REGION"/>
    <property type="match status" value="1"/>
</dbReference>
<dbReference type="InterPro" id="IPR015943">
    <property type="entry name" value="WD40/YVTN_repeat-like_dom_sf"/>
</dbReference>
<organism evidence="5 6">
    <name type="scientific">Triparma columacea</name>
    <dbReference type="NCBI Taxonomy" id="722753"/>
    <lineage>
        <taxon>Eukaryota</taxon>
        <taxon>Sar</taxon>
        <taxon>Stramenopiles</taxon>
        <taxon>Ochrophyta</taxon>
        <taxon>Bolidophyceae</taxon>
        <taxon>Parmales</taxon>
        <taxon>Triparmaceae</taxon>
        <taxon>Triparma</taxon>
    </lineage>
</organism>
<dbReference type="SMART" id="SM00320">
    <property type="entry name" value="WD40"/>
    <property type="match status" value="5"/>
</dbReference>
<dbReference type="Proteomes" id="UP001165065">
    <property type="component" value="Unassembled WGS sequence"/>
</dbReference>
<evidence type="ECO:0000256" key="3">
    <source>
        <dbReference type="PROSITE-ProRule" id="PRU00221"/>
    </source>
</evidence>
<dbReference type="SUPFAM" id="SSF50978">
    <property type="entry name" value="WD40 repeat-like"/>
    <property type="match status" value="1"/>
</dbReference>
<feature type="repeat" description="WD" evidence="3">
    <location>
        <begin position="44"/>
        <end position="85"/>
    </location>
</feature>
<feature type="repeat" description="WD" evidence="3">
    <location>
        <begin position="137"/>
        <end position="178"/>
    </location>
</feature>
<evidence type="ECO:0000256" key="1">
    <source>
        <dbReference type="ARBA" id="ARBA00022574"/>
    </source>
</evidence>
<evidence type="ECO:0000256" key="2">
    <source>
        <dbReference type="ARBA" id="ARBA00022737"/>
    </source>
</evidence>
<dbReference type="PANTHER" id="PTHR47822:SF2">
    <property type="entry name" value="F-BOX AND WD-40 DOMAIN PROTEIN 7"/>
    <property type="match status" value="1"/>
</dbReference>
<dbReference type="EMBL" id="BRYA01001167">
    <property type="protein sequence ID" value="GMI39921.1"/>
    <property type="molecule type" value="Genomic_DNA"/>
</dbReference>
<dbReference type="InterPro" id="IPR001680">
    <property type="entry name" value="WD40_rpt"/>
</dbReference>
<dbReference type="Gene3D" id="2.130.10.10">
    <property type="entry name" value="YVTN repeat-like/Quinoprotein amine dehydrogenase"/>
    <property type="match status" value="2"/>
</dbReference>
<evidence type="ECO:0000313" key="6">
    <source>
        <dbReference type="Proteomes" id="UP001165065"/>
    </source>
</evidence>
<keyword evidence="2" id="KW-0677">Repeat</keyword>
<name>A0A9W7GAQ4_9STRA</name>
<evidence type="ECO:0000256" key="4">
    <source>
        <dbReference type="SAM" id="MobiDB-lite"/>
    </source>
</evidence>
<feature type="region of interest" description="Disordered" evidence="4">
    <location>
        <begin position="1"/>
        <end position="32"/>
    </location>
</feature>
<proteinExistence type="predicted"/>
<dbReference type="InterPro" id="IPR019775">
    <property type="entry name" value="WD40_repeat_CS"/>
</dbReference>
<dbReference type="InterPro" id="IPR036322">
    <property type="entry name" value="WD40_repeat_dom_sf"/>
</dbReference>
<dbReference type="PROSITE" id="PS00678">
    <property type="entry name" value="WD_REPEATS_1"/>
    <property type="match status" value="1"/>
</dbReference>